<protein>
    <recommendedName>
        <fullName evidence="2">Protein MIX23</fullName>
    </recommendedName>
    <alternativeName>
        <fullName evidence="3">Coiled-coil domain-containing protein 58</fullName>
    </alternativeName>
</protein>
<dbReference type="PANTHER" id="PTHR31905">
    <property type="entry name" value="COILED-COIL DOMAIN-CONTAINING PROTEIN 58"/>
    <property type="match status" value="1"/>
</dbReference>
<dbReference type="Pfam" id="PF09774">
    <property type="entry name" value="MIX23"/>
    <property type="match status" value="1"/>
</dbReference>
<proteinExistence type="inferred from homology"/>
<dbReference type="AlphaFoldDB" id="A0AAD9KCT2"/>
<dbReference type="GO" id="GO:0005758">
    <property type="term" value="C:mitochondrial intermembrane space"/>
    <property type="evidence" value="ECO:0007669"/>
    <property type="project" value="InterPro"/>
</dbReference>
<keyword evidence="5" id="KW-1185">Reference proteome</keyword>
<evidence type="ECO:0000256" key="1">
    <source>
        <dbReference type="ARBA" id="ARBA00024204"/>
    </source>
</evidence>
<organism evidence="4 5">
    <name type="scientific">Paralvinella palmiformis</name>
    <dbReference type="NCBI Taxonomy" id="53620"/>
    <lineage>
        <taxon>Eukaryota</taxon>
        <taxon>Metazoa</taxon>
        <taxon>Spiralia</taxon>
        <taxon>Lophotrochozoa</taxon>
        <taxon>Annelida</taxon>
        <taxon>Polychaeta</taxon>
        <taxon>Sedentaria</taxon>
        <taxon>Canalipalpata</taxon>
        <taxon>Terebellida</taxon>
        <taxon>Terebelliformia</taxon>
        <taxon>Alvinellidae</taxon>
        <taxon>Paralvinella</taxon>
    </lineage>
</organism>
<comment type="caution">
    <text evidence="4">The sequence shown here is derived from an EMBL/GenBank/DDBJ whole genome shotgun (WGS) entry which is preliminary data.</text>
</comment>
<evidence type="ECO:0000313" key="5">
    <source>
        <dbReference type="Proteomes" id="UP001208570"/>
    </source>
</evidence>
<reference evidence="4" key="1">
    <citation type="journal article" date="2023" name="Mol. Biol. Evol.">
        <title>Third-Generation Sequencing Reveals the Adaptive Role of the Epigenome in Three Deep-Sea Polychaetes.</title>
        <authorList>
            <person name="Perez M."/>
            <person name="Aroh O."/>
            <person name="Sun Y."/>
            <person name="Lan Y."/>
            <person name="Juniper S.K."/>
            <person name="Young C.R."/>
            <person name="Angers B."/>
            <person name="Qian P.Y."/>
        </authorList>
    </citation>
    <scope>NUCLEOTIDE SEQUENCE</scope>
    <source>
        <strain evidence="4">P08H-3</strain>
    </source>
</reference>
<dbReference type="PANTHER" id="PTHR31905:SF2">
    <property type="entry name" value="PROTEIN MIX23"/>
    <property type="match status" value="1"/>
</dbReference>
<evidence type="ECO:0000313" key="4">
    <source>
        <dbReference type="EMBL" id="KAK2169324.1"/>
    </source>
</evidence>
<evidence type="ECO:0000256" key="2">
    <source>
        <dbReference type="ARBA" id="ARBA00024228"/>
    </source>
</evidence>
<gene>
    <name evidence="4" type="ORF">LSH36_11g10083</name>
</gene>
<dbReference type="Proteomes" id="UP001208570">
    <property type="component" value="Unassembled WGS sequence"/>
</dbReference>
<dbReference type="EMBL" id="JAODUP010000011">
    <property type="protein sequence ID" value="KAK2169324.1"/>
    <property type="molecule type" value="Genomic_DNA"/>
</dbReference>
<accession>A0AAD9KCT2</accession>
<sequence>MSPQVIMSAAGAAHEDSTSDIQCHDFSLFQELLKKMRMKDDRITHSLNTTIPTQSFAGEINASEKCKSLYEELLQSNGRRVSMIKKCIREVASKVEEHRKLRQADMDDVDTLKALKKEQTRLRQMQAELSVEEIVMDQSLKVTTDLLQQDVP</sequence>
<evidence type="ECO:0000256" key="3">
    <source>
        <dbReference type="ARBA" id="ARBA00030733"/>
    </source>
</evidence>
<dbReference type="InterPro" id="IPR019171">
    <property type="entry name" value="MIX23"/>
</dbReference>
<name>A0AAD9KCT2_9ANNE</name>
<comment type="similarity">
    <text evidence="1">Belongs to the MIX23 family.</text>
</comment>